<dbReference type="Gene3D" id="3.30.70.270">
    <property type="match status" value="1"/>
</dbReference>
<accession>A0A108EXC6</accession>
<evidence type="ECO:0000256" key="4">
    <source>
        <dbReference type="SAM" id="Phobius"/>
    </source>
</evidence>
<evidence type="ECO:0000313" key="6">
    <source>
        <dbReference type="EMBL" id="KWN19208.1"/>
    </source>
</evidence>
<proteinExistence type="predicted"/>
<keyword evidence="4" id="KW-0812">Transmembrane</keyword>
<feature type="transmembrane region" description="Helical" evidence="4">
    <location>
        <begin position="6"/>
        <end position="27"/>
    </location>
</feature>
<gene>
    <name evidence="6" type="ORF">WT83_10740</name>
</gene>
<reference evidence="6 7" key="1">
    <citation type="submission" date="2015-11" db="EMBL/GenBank/DDBJ databases">
        <title>Expanding the genomic diversity of Burkholderia species for the development of highly accurate diagnostics.</title>
        <authorList>
            <person name="Sahl J."/>
            <person name="Keim P."/>
            <person name="Wagner D."/>
        </authorList>
    </citation>
    <scope>NUCLEOTIDE SEQUENCE [LARGE SCALE GENOMIC DNA]</scope>
    <source>
        <strain evidence="6 7">MSMB793WGS</strain>
    </source>
</reference>
<evidence type="ECO:0000259" key="5">
    <source>
        <dbReference type="Pfam" id="PF00990"/>
    </source>
</evidence>
<dbReference type="GO" id="GO:1902201">
    <property type="term" value="P:negative regulation of bacterial-type flagellum-dependent cell motility"/>
    <property type="evidence" value="ECO:0007669"/>
    <property type="project" value="TreeGrafter"/>
</dbReference>
<feature type="region of interest" description="Disordered" evidence="3">
    <location>
        <begin position="90"/>
        <end position="110"/>
    </location>
</feature>
<dbReference type="PANTHER" id="PTHR45138">
    <property type="entry name" value="REGULATORY COMPONENTS OF SENSORY TRANSDUCTION SYSTEM"/>
    <property type="match status" value="1"/>
</dbReference>
<dbReference type="PANTHER" id="PTHR45138:SF9">
    <property type="entry name" value="DIGUANYLATE CYCLASE DGCM-RELATED"/>
    <property type="match status" value="1"/>
</dbReference>
<keyword evidence="4" id="KW-1133">Transmembrane helix</keyword>
<dbReference type="InterPro" id="IPR029787">
    <property type="entry name" value="Nucleotide_cyclase"/>
</dbReference>
<dbReference type="GO" id="GO:0043709">
    <property type="term" value="P:cell adhesion involved in single-species biofilm formation"/>
    <property type="evidence" value="ECO:0007669"/>
    <property type="project" value="TreeGrafter"/>
</dbReference>
<comment type="caution">
    <text evidence="6">The sequence shown here is derived from an EMBL/GenBank/DDBJ whole genome shotgun (WGS) entry which is preliminary data.</text>
</comment>
<evidence type="ECO:0000256" key="2">
    <source>
        <dbReference type="ARBA" id="ARBA00034247"/>
    </source>
</evidence>
<dbReference type="EMBL" id="LPLZ01000032">
    <property type="protein sequence ID" value="KWN19208.1"/>
    <property type="molecule type" value="Genomic_DNA"/>
</dbReference>
<dbReference type="InterPro" id="IPR050469">
    <property type="entry name" value="Diguanylate_Cyclase"/>
</dbReference>
<keyword evidence="4" id="KW-0472">Membrane</keyword>
<evidence type="ECO:0000256" key="1">
    <source>
        <dbReference type="ARBA" id="ARBA00012528"/>
    </source>
</evidence>
<dbReference type="RefSeq" id="WP_060346821.1">
    <property type="nucleotide sequence ID" value="NZ_LPLZ01000032.1"/>
</dbReference>
<evidence type="ECO:0000256" key="3">
    <source>
        <dbReference type="SAM" id="MobiDB-lite"/>
    </source>
</evidence>
<dbReference type="EC" id="2.7.7.65" evidence="1"/>
<sequence>MRNVYLAMSAVMSVMLIGFAVWVRNLIAQLMRSREGLLRQLSETDALTGLHNREKRIDLLNMATTREGAAGTTALMFVDLDGFKQLNDTHAPRTSSRGSVAGQSGANDCTRSSVRAGWLAAWREMSSSC</sequence>
<name>A0A108EXC6_9BURK</name>
<dbReference type="GO" id="GO:0005886">
    <property type="term" value="C:plasma membrane"/>
    <property type="evidence" value="ECO:0007669"/>
    <property type="project" value="TreeGrafter"/>
</dbReference>
<organism evidence="6 7">
    <name type="scientific">Burkholderia territorii</name>
    <dbReference type="NCBI Taxonomy" id="1503055"/>
    <lineage>
        <taxon>Bacteria</taxon>
        <taxon>Pseudomonadati</taxon>
        <taxon>Pseudomonadota</taxon>
        <taxon>Betaproteobacteria</taxon>
        <taxon>Burkholderiales</taxon>
        <taxon>Burkholderiaceae</taxon>
        <taxon>Burkholderia</taxon>
        <taxon>Burkholderia cepacia complex</taxon>
    </lineage>
</organism>
<feature type="domain" description="GGDEF" evidence="5">
    <location>
        <begin position="43"/>
        <end position="89"/>
    </location>
</feature>
<dbReference type="AlphaFoldDB" id="A0A108EXC6"/>
<evidence type="ECO:0000313" key="7">
    <source>
        <dbReference type="Proteomes" id="UP000068016"/>
    </source>
</evidence>
<protein>
    <recommendedName>
        <fullName evidence="1">diguanylate cyclase</fullName>
        <ecNumber evidence="1">2.7.7.65</ecNumber>
    </recommendedName>
</protein>
<dbReference type="Proteomes" id="UP000068016">
    <property type="component" value="Unassembled WGS sequence"/>
</dbReference>
<dbReference type="SUPFAM" id="SSF55073">
    <property type="entry name" value="Nucleotide cyclase"/>
    <property type="match status" value="1"/>
</dbReference>
<dbReference type="GO" id="GO:0052621">
    <property type="term" value="F:diguanylate cyclase activity"/>
    <property type="evidence" value="ECO:0007669"/>
    <property type="project" value="UniProtKB-EC"/>
</dbReference>
<dbReference type="InterPro" id="IPR043128">
    <property type="entry name" value="Rev_trsase/Diguanyl_cyclase"/>
</dbReference>
<dbReference type="InterPro" id="IPR000160">
    <property type="entry name" value="GGDEF_dom"/>
</dbReference>
<comment type="catalytic activity">
    <reaction evidence="2">
        <text>2 GTP = 3',3'-c-di-GMP + 2 diphosphate</text>
        <dbReference type="Rhea" id="RHEA:24898"/>
        <dbReference type="ChEBI" id="CHEBI:33019"/>
        <dbReference type="ChEBI" id="CHEBI:37565"/>
        <dbReference type="ChEBI" id="CHEBI:58805"/>
        <dbReference type="EC" id="2.7.7.65"/>
    </reaction>
</comment>
<dbReference type="Pfam" id="PF00990">
    <property type="entry name" value="GGDEF"/>
    <property type="match status" value="1"/>
</dbReference>